<feature type="signal peptide" evidence="17">
    <location>
        <begin position="1"/>
        <end position="17"/>
    </location>
</feature>
<feature type="binding site" description="axial binding residue" evidence="15">
    <location>
        <position position="46"/>
    </location>
    <ligand>
        <name>heme</name>
        <dbReference type="ChEBI" id="CHEBI:30413"/>
    </ligand>
    <ligandPart>
        <name>Fe</name>
        <dbReference type="ChEBI" id="CHEBI:18248"/>
    </ligandPart>
</feature>
<dbReference type="InterPro" id="IPR051735">
    <property type="entry name" value="CFEM_domain"/>
</dbReference>
<evidence type="ECO:0000256" key="7">
    <source>
        <dbReference type="ARBA" id="ARBA00022622"/>
    </source>
</evidence>
<keyword evidence="9 17" id="KW-0732">Signal</keyword>
<dbReference type="PANTHER" id="PTHR37928:SF1">
    <property type="entry name" value="CFEM DOMAIN PROTEIN (AFU_ORTHOLOGUE AFUA_6G14090)"/>
    <property type="match status" value="1"/>
</dbReference>
<evidence type="ECO:0000256" key="2">
    <source>
        <dbReference type="ARBA" id="ARBA00004613"/>
    </source>
</evidence>
<protein>
    <recommendedName>
        <fullName evidence="18">CFEM domain-containing protein</fullName>
    </recommendedName>
</protein>
<keyword evidence="12 15" id="KW-1015">Disulfide bond</keyword>
<dbReference type="OrthoDB" id="1193027at2759"/>
<dbReference type="GO" id="GO:0005886">
    <property type="term" value="C:plasma membrane"/>
    <property type="evidence" value="ECO:0007669"/>
    <property type="project" value="UniProtKB-SubCell"/>
</dbReference>
<dbReference type="PROSITE" id="PS52012">
    <property type="entry name" value="CFEM"/>
    <property type="match status" value="1"/>
</dbReference>
<reference evidence="19 20" key="1">
    <citation type="journal article" date="2016" name="Nat. Commun.">
        <title>Ectomycorrhizal ecology is imprinted in the genome of the dominant symbiotic fungus Cenococcum geophilum.</title>
        <authorList>
            <consortium name="DOE Joint Genome Institute"/>
            <person name="Peter M."/>
            <person name="Kohler A."/>
            <person name="Ohm R.A."/>
            <person name="Kuo A."/>
            <person name="Krutzmann J."/>
            <person name="Morin E."/>
            <person name="Arend M."/>
            <person name="Barry K.W."/>
            <person name="Binder M."/>
            <person name="Choi C."/>
            <person name="Clum A."/>
            <person name="Copeland A."/>
            <person name="Grisel N."/>
            <person name="Haridas S."/>
            <person name="Kipfer T."/>
            <person name="LaButti K."/>
            <person name="Lindquist E."/>
            <person name="Lipzen A."/>
            <person name="Maire R."/>
            <person name="Meier B."/>
            <person name="Mihaltcheva S."/>
            <person name="Molinier V."/>
            <person name="Murat C."/>
            <person name="Poggeler S."/>
            <person name="Quandt C.A."/>
            <person name="Sperisen C."/>
            <person name="Tritt A."/>
            <person name="Tisserant E."/>
            <person name="Crous P.W."/>
            <person name="Henrissat B."/>
            <person name="Nehls U."/>
            <person name="Egli S."/>
            <person name="Spatafora J.W."/>
            <person name="Grigoriev I.V."/>
            <person name="Martin F.M."/>
        </authorList>
    </citation>
    <scope>NUCLEOTIDE SEQUENCE [LARGE SCALE GENOMIC DNA]</scope>
    <source>
        <strain evidence="19 20">CBS 459.81</strain>
    </source>
</reference>
<dbReference type="GO" id="GO:0098552">
    <property type="term" value="C:side of membrane"/>
    <property type="evidence" value="ECO:0007669"/>
    <property type="project" value="UniProtKB-KW"/>
</dbReference>
<keyword evidence="13" id="KW-0325">Glycoprotein</keyword>
<evidence type="ECO:0000256" key="4">
    <source>
        <dbReference type="ARBA" id="ARBA00022475"/>
    </source>
</evidence>
<evidence type="ECO:0000256" key="11">
    <source>
        <dbReference type="ARBA" id="ARBA00023136"/>
    </source>
</evidence>
<evidence type="ECO:0000256" key="17">
    <source>
        <dbReference type="SAM" id="SignalP"/>
    </source>
</evidence>
<keyword evidence="8 15" id="KW-0479">Metal-binding</keyword>
<comment type="subcellular location">
    <subcellularLocation>
        <location evidence="1">Cell membrane</location>
        <topology evidence="1">Lipid-anchor</topology>
        <topology evidence="1">GPI-anchor</topology>
    </subcellularLocation>
    <subcellularLocation>
        <location evidence="2">Secreted</location>
    </subcellularLocation>
</comment>
<feature type="domain" description="CFEM" evidence="18">
    <location>
        <begin position="1"/>
        <end position="113"/>
    </location>
</feature>
<dbReference type="GO" id="GO:0005576">
    <property type="term" value="C:extracellular region"/>
    <property type="evidence" value="ECO:0007669"/>
    <property type="project" value="UniProtKB-SubCell"/>
</dbReference>
<evidence type="ECO:0000313" key="19">
    <source>
        <dbReference type="EMBL" id="OCK85707.1"/>
    </source>
</evidence>
<sequence>MKASIALLAVGASLATAQNAQLSACANMCVNNMLGLAPSFGCSNGDFACYCVKPDFRYGIRDCANQACTPAEAVQAISYGDNFCASYLASNSISTTASPPSIPSSTAATANAATASGIASGASSTPVSTIPIVETITASGSTYVVTTGSSTLFTVLGGATESAGSAASSAESSATSVASSANASASSVASSVARSASSAASSVAASAASAASSVAASASNRIASTTGSATAAESSGAPSSSTSGAAAAPMRTTAPLLGAVAMAALFI</sequence>
<comment type="caution">
    <text evidence="15">Lacks conserved residue(s) required for the propagation of feature annotation.</text>
</comment>
<evidence type="ECO:0000259" key="18">
    <source>
        <dbReference type="PROSITE" id="PS52012"/>
    </source>
</evidence>
<keyword evidence="5" id="KW-0964">Secreted</keyword>
<evidence type="ECO:0000256" key="6">
    <source>
        <dbReference type="ARBA" id="ARBA00022617"/>
    </source>
</evidence>
<evidence type="ECO:0000256" key="9">
    <source>
        <dbReference type="ARBA" id="ARBA00022729"/>
    </source>
</evidence>
<dbReference type="PANTHER" id="PTHR37928">
    <property type="entry name" value="CFEM DOMAIN PROTEIN (AFU_ORTHOLOGUE AFUA_6G14090)"/>
    <property type="match status" value="1"/>
</dbReference>
<dbReference type="GO" id="GO:0046872">
    <property type="term" value="F:metal ion binding"/>
    <property type="evidence" value="ECO:0007669"/>
    <property type="project" value="UniProtKB-UniRule"/>
</dbReference>
<evidence type="ECO:0000313" key="20">
    <source>
        <dbReference type="Proteomes" id="UP000250266"/>
    </source>
</evidence>
<dbReference type="Proteomes" id="UP000250266">
    <property type="component" value="Unassembled WGS sequence"/>
</dbReference>
<keyword evidence="20" id="KW-1185">Reference proteome</keyword>
<dbReference type="EMBL" id="KV744814">
    <property type="protein sequence ID" value="OCK85707.1"/>
    <property type="molecule type" value="Genomic_DNA"/>
</dbReference>
<name>A0A8E2EKF8_9PEZI</name>
<feature type="region of interest" description="Disordered" evidence="16">
    <location>
        <begin position="227"/>
        <end position="246"/>
    </location>
</feature>
<feature type="disulfide bond" evidence="15">
    <location>
        <begin position="51"/>
        <end position="84"/>
    </location>
</feature>
<evidence type="ECO:0000256" key="3">
    <source>
        <dbReference type="ARBA" id="ARBA00010031"/>
    </source>
</evidence>
<evidence type="ECO:0000256" key="5">
    <source>
        <dbReference type="ARBA" id="ARBA00022525"/>
    </source>
</evidence>
<gene>
    <name evidence="19" type="ORF">K432DRAFT_377355</name>
</gene>
<comment type="similarity">
    <text evidence="3">Belongs to the RBT5 family.</text>
</comment>
<evidence type="ECO:0000256" key="10">
    <source>
        <dbReference type="ARBA" id="ARBA00023004"/>
    </source>
</evidence>
<evidence type="ECO:0000256" key="15">
    <source>
        <dbReference type="PROSITE-ProRule" id="PRU01356"/>
    </source>
</evidence>
<dbReference type="SMART" id="SM00747">
    <property type="entry name" value="CFEM"/>
    <property type="match status" value="1"/>
</dbReference>
<keyword evidence="6 15" id="KW-0349">Heme</keyword>
<evidence type="ECO:0000256" key="13">
    <source>
        <dbReference type="ARBA" id="ARBA00023180"/>
    </source>
</evidence>
<feature type="chain" id="PRO_5033984238" description="CFEM domain-containing protein" evidence="17">
    <location>
        <begin position="18"/>
        <end position="267"/>
    </location>
</feature>
<feature type="disulfide bond" evidence="15">
    <location>
        <begin position="42"/>
        <end position="49"/>
    </location>
</feature>
<evidence type="ECO:0000256" key="14">
    <source>
        <dbReference type="ARBA" id="ARBA00023288"/>
    </source>
</evidence>
<keyword evidence="7" id="KW-0336">GPI-anchor</keyword>
<evidence type="ECO:0000256" key="1">
    <source>
        <dbReference type="ARBA" id="ARBA00004609"/>
    </source>
</evidence>
<dbReference type="AlphaFoldDB" id="A0A8E2EKF8"/>
<keyword evidence="11" id="KW-0472">Membrane</keyword>
<organism evidence="19 20">
    <name type="scientific">Lepidopterella palustris CBS 459.81</name>
    <dbReference type="NCBI Taxonomy" id="1314670"/>
    <lineage>
        <taxon>Eukaryota</taxon>
        <taxon>Fungi</taxon>
        <taxon>Dikarya</taxon>
        <taxon>Ascomycota</taxon>
        <taxon>Pezizomycotina</taxon>
        <taxon>Dothideomycetes</taxon>
        <taxon>Pleosporomycetidae</taxon>
        <taxon>Mytilinidiales</taxon>
        <taxon>Argynnaceae</taxon>
        <taxon>Lepidopterella</taxon>
    </lineage>
</organism>
<evidence type="ECO:0000256" key="12">
    <source>
        <dbReference type="ARBA" id="ARBA00023157"/>
    </source>
</evidence>
<dbReference type="Pfam" id="PF05730">
    <property type="entry name" value="CFEM"/>
    <property type="match status" value="1"/>
</dbReference>
<dbReference type="InterPro" id="IPR008427">
    <property type="entry name" value="Extracellular_membr_CFEM_dom"/>
</dbReference>
<evidence type="ECO:0000256" key="16">
    <source>
        <dbReference type="SAM" id="MobiDB-lite"/>
    </source>
</evidence>
<keyword evidence="14" id="KW-0449">Lipoprotein</keyword>
<proteinExistence type="inferred from homology"/>
<evidence type="ECO:0000256" key="8">
    <source>
        <dbReference type="ARBA" id="ARBA00022723"/>
    </source>
</evidence>
<keyword evidence="10 15" id="KW-0408">Iron</keyword>
<accession>A0A8E2EKF8</accession>
<keyword evidence="4" id="KW-1003">Cell membrane</keyword>